<dbReference type="InterPro" id="IPR024410">
    <property type="entry name" value="Phage_TAC_12"/>
</dbReference>
<evidence type="ECO:0000313" key="3">
    <source>
        <dbReference type="Proteomes" id="UP000295134"/>
    </source>
</evidence>
<accession>A0A4P7KSX4</accession>
<evidence type="ECO:0000256" key="1">
    <source>
        <dbReference type="SAM" id="MobiDB-lite"/>
    </source>
</evidence>
<proteinExistence type="predicted"/>
<sequence length="171" mass="18789">MLLVKPMTTLKHLIPYPKRDKGDKGEKGEPGKDLSSELDALTKRVRALEEKNKVNSMSSLKSRLLAPDSYVEKHAIFDVDVYLRRLTIAELDTYEQALKQAQDSGSNTQASIAGANLILQTICDKAGQPLPTEELPTAEELIATKSTQSLIEALKFVQQFSCGSLDGAKKN</sequence>
<evidence type="ECO:0000313" key="2">
    <source>
        <dbReference type="EMBL" id="QBY42806.1"/>
    </source>
</evidence>
<dbReference type="Pfam" id="PF16462">
    <property type="entry name" value="Phage_TAC_14"/>
    <property type="match status" value="1"/>
</dbReference>
<dbReference type="AlphaFoldDB" id="A0A4P7KSX4"/>
<reference evidence="2 3" key="1">
    <citation type="submission" date="2019-03" db="EMBL/GenBank/DDBJ databases">
        <title>Long-read sequencing reveals hyperdense prophage content in a complex bacterial symbiont genome.</title>
        <authorList>
            <person name="Frost C.L."/>
            <person name="Siozios S."/>
            <person name="Nadal-Jimenez P."/>
            <person name="Brockhurst M.A."/>
            <person name="King K.C."/>
            <person name="Darby A.C."/>
            <person name="Hurst G.D.D."/>
        </authorList>
    </citation>
    <scope>NUCLEOTIDE SEQUENCE [LARGE SCALE GENOMIC DNA]</scope>
    <source>
        <strain evidence="2 3">FIN</strain>
    </source>
</reference>
<organism evidence="2 3">
    <name type="scientific">Arsenophonus nasoniae</name>
    <name type="common">son-killer infecting Nasonia vitripennis</name>
    <dbReference type="NCBI Taxonomy" id="638"/>
    <lineage>
        <taxon>Bacteria</taxon>
        <taxon>Pseudomonadati</taxon>
        <taxon>Pseudomonadota</taxon>
        <taxon>Gammaproteobacteria</taxon>
        <taxon>Enterobacterales</taxon>
        <taxon>Morganellaceae</taxon>
        <taxon>Arsenophonus</taxon>
    </lineage>
</organism>
<dbReference type="EMBL" id="CP038613">
    <property type="protein sequence ID" value="QBY42806.1"/>
    <property type="molecule type" value="Genomic_DNA"/>
</dbReference>
<gene>
    <name evidence="2" type="ORF">ArsFIN_13660</name>
</gene>
<feature type="compositionally biased region" description="Basic and acidic residues" evidence="1">
    <location>
        <begin position="17"/>
        <end position="36"/>
    </location>
</feature>
<feature type="region of interest" description="Disordered" evidence="1">
    <location>
        <begin position="15"/>
        <end position="36"/>
    </location>
</feature>
<protein>
    <submittedName>
        <fullName evidence="2">Phage tail assembly chaperone protein, TAC</fullName>
    </submittedName>
</protein>
<dbReference type="Proteomes" id="UP000295134">
    <property type="component" value="Chromosome"/>
</dbReference>
<dbReference type="KEGG" id="ans:ArsFIN_13660"/>
<name>A0A4P7KSX4_9GAMM</name>